<dbReference type="EMBL" id="MK500394">
    <property type="protein sequence ID" value="QBK88635.1"/>
    <property type="molecule type" value="Genomic_DNA"/>
</dbReference>
<proteinExistence type="predicted"/>
<name>A0A481Z0M7_9VIRU</name>
<feature type="transmembrane region" description="Helical" evidence="1">
    <location>
        <begin position="53"/>
        <end position="72"/>
    </location>
</feature>
<keyword evidence="1" id="KW-0472">Membrane</keyword>
<organism evidence="2">
    <name type="scientific">Mimivirus LCMiAC01</name>
    <dbReference type="NCBI Taxonomy" id="2506608"/>
    <lineage>
        <taxon>Viruses</taxon>
        <taxon>Varidnaviria</taxon>
        <taxon>Bamfordvirae</taxon>
        <taxon>Nucleocytoviricota</taxon>
        <taxon>Megaviricetes</taxon>
        <taxon>Imitervirales</taxon>
        <taxon>Mimiviridae</taxon>
        <taxon>Klosneuvirinae</taxon>
    </lineage>
</organism>
<gene>
    <name evidence="2" type="ORF">LCMiAC01_03130</name>
</gene>
<evidence type="ECO:0000256" key="1">
    <source>
        <dbReference type="SAM" id="Phobius"/>
    </source>
</evidence>
<keyword evidence="1" id="KW-0812">Transmembrane</keyword>
<evidence type="ECO:0000313" key="2">
    <source>
        <dbReference type="EMBL" id="QBK88635.1"/>
    </source>
</evidence>
<reference evidence="2" key="1">
    <citation type="journal article" date="2019" name="MBio">
        <title>Virus Genomes from Deep Sea Sediments Expand the Ocean Megavirome and Support Independent Origins of Viral Gigantism.</title>
        <authorList>
            <person name="Backstrom D."/>
            <person name="Yutin N."/>
            <person name="Jorgensen S.L."/>
            <person name="Dharamshi J."/>
            <person name="Homa F."/>
            <person name="Zaremba-Niedwiedzka K."/>
            <person name="Spang A."/>
            <person name="Wolf Y.I."/>
            <person name="Koonin E.V."/>
            <person name="Ettema T.J."/>
        </authorList>
    </citation>
    <scope>NUCLEOTIDE SEQUENCE</scope>
</reference>
<protein>
    <submittedName>
        <fullName evidence="2">Uncharacterized protein</fullName>
    </submittedName>
</protein>
<keyword evidence="1" id="KW-1133">Transmembrane helix</keyword>
<accession>A0A481Z0M7</accession>
<feature type="transmembrane region" description="Helical" evidence="1">
    <location>
        <begin position="12"/>
        <end position="33"/>
    </location>
</feature>
<sequence length="279" mass="33198">MKMNYIKYITTLLAIWIFGLNNILLAICMHNVYKKNSTTSVLKLTYILTWRLFGFWNSLFYLLITCLYEILYRWDTIKQFAKILLGLEEKGSHINNLINKTKHMYHTIIKYLGNSKYVAFCLRNINHIRNMANEYKIYEHIQYIIVYINKLITQLITRLLCYMYSLVKKIPWINGYIVGYTKIIKTRYNKIKDSMDNTKINKEIENMMKGMDGKIDKEIENMMKGMGDFILPDISELGANILMSSMGGNENNDNMKKLYKMQKEFNNMTENIYNKFKNE</sequence>